<evidence type="ECO:0000313" key="4">
    <source>
        <dbReference type="EMBL" id="MDH6059205.1"/>
    </source>
</evidence>
<dbReference type="InterPro" id="IPR011990">
    <property type="entry name" value="TPR-like_helical_dom_sf"/>
</dbReference>
<evidence type="ECO:0000256" key="1">
    <source>
        <dbReference type="ARBA" id="ARBA00022737"/>
    </source>
</evidence>
<dbReference type="PANTHER" id="PTHR44858">
    <property type="entry name" value="TETRATRICOPEPTIDE REPEAT PROTEIN 6"/>
    <property type="match status" value="1"/>
</dbReference>
<evidence type="ECO:0000256" key="2">
    <source>
        <dbReference type="ARBA" id="ARBA00022803"/>
    </source>
</evidence>
<dbReference type="PANTHER" id="PTHR44858:SF1">
    <property type="entry name" value="UDP-N-ACETYLGLUCOSAMINE--PEPTIDE N-ACETYLGLUCOSAMINYLTRANSFERASE SPINDLY-RELATED"/>
    <property type="match status" value="1"/>
</dbReference>
<feature type="repeat" description="TPR" evidence="3">
    <location>
        <begin position="452"/>
        <end position="485"/>
    </location>
</feature>
<dbReference type="PROSITE" id="PS50005">
    <property type="entry name" value="TPR"/>
    <property type="match status" value="6"/>
</dbReference>
<evidence type="ECO:0000256" key="3">
    <source>
        <dbReference type="PROSITE-ProRule" id="PRU00339"/>
    </source>
</evidence>
<feature type="repeat" description="TPR" evidence="3">
    <location>
        <begin position="286"/>
        <end position="319"/>
    </location>
</feature>
<keyword evidence="5" id="KW-1185">Reference proteome</keyword>
<dbReference type="Pfam" id="PF13181">
    <property type="entry name" value="TPR_8"/>
    <property type="match status" value="1"/>
</dbReference>
<dbReference type="SMART" id="SM00028">
    <property type="entry name" value="TPR"/>
    <property type="match status" value="7"/>
</dbReference>
<dbReference type="GO" id="GO:0009279">
    <property type="term" value="C:cell outer membrane"/>
    <property type="evidence" value="ECO:0007669"/>
    <property type="project" value="TreeGrafter"/>
</dbReference>
<protein>
    <submittedName>
        <fullName evidence="4">Tetratricopeptide repeat protein</fullName>
    </submittedName>
</protein>
<accession>A0AA43KAX1</accession>
<dbReference type="SUPFAM" id="SSF48452">
    <property type="entry name" value="TPR-like"/>
    <property type="match status" value="1"/>
</dbReference>
<dbReference type="Pfam" id="PF13414">
    <property type="entry name" value="TPR_11"/>
    <property type="match status" value="1"/>
</dbReference>
<reference evidence="4 5" key="1">
    <citation type="journal article" date="2023" name="J. Phycol.">
        <title>Chrysosporum ovalisporum is synonymous with the true-branching cyanobacterium Umezakia natans (Nostocales/Aphanizomenonaceae).</title>
        <authorList>
            <person name="McGregor G.B."/>
            <person name="Sendall B.C."/>
            <person name="Niiyama Y."/>
            <person name="Tuji A."/>
            <person name="Willis A."/>
        </authorList>
    </citation>
    <scope>NUCLEOTIDE SEQUENCE [LARGE SCALE GENOMIC DNA]</scope>
    <source>
        <strain evidence="4 5">ANA360D</strain>
    </source>
</reference>
<name>A0AA43KAX1_9CYAN</name>
<evidence type="ECO:0000313" key="5">
    <source>
        <dbReference type="Proteomes" id="UP001159387"/>
    </source>
</evidence>
<dbReference type="Gene3D" id="1.25.40.10">
    <property type="entry name" value="Tetratricopeptide repeat domain"/>
    <property type="match status" value="4"/>
</dbReference>
<dbReference type="GO" id="GO:0046813">
    <property type="term" value="P:receptor-mediated virion attachment to host cell"/>
    <property type="evidence" value="ECO:0007669"/>
    <property type="project" value="TreeGrafter"/>
</dbReference>
<sequence>MDWITLLRSLQADFINRLRSSFLLHCEIESQHSELTIISGARLKTLREFCWLMAEKYKRTSPVRDVFINNLKGKLGEEVVKERLGDLITEVDYEKRFGGDGHVDFTLTSDPTIGIEVKSRHGTIDQVRWSVSSQEVAKNAVVVCILIQEEVNEAQPKYHLFLAGFLPTQMIKLRTGRISFGIHQLLYGGGLCCYLEQLQKSTNSQNPQLSHSDKIDYGEVFYIQLGDECFEKHDYQGAITNYNQALQIKKDIDIYYKYALSSYNLGDYQAAIVNFSQALQLNFHHAKTYHYRGLAHYQLGNYPEAIDDYTQAIRINPHLAIAYKNRAEVRADIGDHQGAIEDYTQAIKINPDYAHTYKNQAMARYFIEYHQGFSQALKVNPQDALAYKNRGDARTDLEDYQGAIADYTQAIQINPDYVDAYYNRGNAHYDLEDYQGAIEDYTRTIKINPQYAHAYYNRGNVYAQLGDTQPAIDDFRQAADIYRRSGKLEALKDARARVADLEIAESLDILNF</sequence>
<keyword evidence="2 3" id="KW-0802">TPR repeat</keyword>
<dbReference type="AlphaFoldDB" id="A0AA43KAX1"/>
<dbReference type="InterPro" id="IPR019734">
    <property type="entry name" value="TPR_rpt"/>
</dbReference>
<keyword evidence="1" id="KW-0677">Repeat</keyword>
<dbReference type="Proteomes" id="UP001159387">
    <property type="component" value="Unassembled WGS sequence"/>
</dbReference>
<gene>
    <name evidence="4" type="ORF">NWP17_01895</name>
</gene>
<comment type="caution">
    <text evidence="4">The sequence shown here is derived from an EMBL/GenBank/DDBJ whole genome shotgun (WGS) entry which is preliminary data.</text>
</comment>
<proteinExistence type="predicted"/>
<dbReference type="RefSeq" id="WP_280653220.1">
    <property type="nucleotide sequence ID" value="NZ_JANQDH010000013.1"/>
</dbReference>
<feature type="repeat" description="TPR" evidence="3">
    <location>
        <begin position="418"/>
        <end position="451"/>
    </location>
</feature>
<dbReference type="EMBL" id="JANQDH010000013">
    <property type="protein sequence ID" value="MDH6059205.1"/>
    <property type="molecule type" value="Genomic_DNA"/>
</dbReference>
<feature type="repeat" description="TPR" evidence="3">
    <location>
        <begin position="320"/>
        <end position="353"/>
    </location>
</feature>
<dbReference type="InterPro" id="IPR050498">
    <property type="entry name" value="Ycf3"/>
</dbReference>
<dbReference type="Pfam" id="PF00515">
    <property type="entry name" value="TPR_1"/>
    <property type="match status" value="3"/>
</dbReference>
<dbReference type="PROSITE" id="PS50293">
    <property type="entry name" value="TPR_REGION"/>
    <property type="match status" value="4"/>
</dbReference>
<organism evidence="4 5">
    <name type="scientific">Chrysosporum bergii ANA360D</name>
    <dbReference type="NCBI Taxonomy" id="617107"/>
    <lineage>
        <taxon>Bacteria</taxon>
        <taxon>Bacillati</taxon>
        <taxon>Cyanobacteriota</taxon>
        <taxon>Cyanophyceae</taxon>
        <taxon>Nostocales</taxon>
        <taxon>Nodulariaceae</taxon>
        <taxon>Chrysosporum</taxon>
    </lineage>
</organism>
<feature type="repeat" description="TPR" evidence="3">
    <location>
        <begin position="252"/>
        <end position="285"/>
    </location>
</feature>
<feature type="repeat" description="TPR" evidence="3">
    <location>
        <begin position="384"/>
        <end position="417"/>
    </location>
</feature>